<proteinExistence type="predicted"/>
<sequence length="118" mass="13169">MANVESSNWVMNAAERQQQRVLEEREAKRVAEGGKPRIHPGKIIKSTLRGLSILRIIVAALTPGSVALYWVTSAAFGLVQTWAMEWNDARRRRRLFASLKATTQAAPTTATRPATQRK</sequence>
<dbReference type="EMBL" id="NHYE01005604">
    <property type="protein sequence ID" value="PPQ68003.1"/>
    <property type="molecule type" value="Genomic_DNA"/>
</dbReference>
<protein>
    <submittedName>
        <fullName evidence="1">Uncharacterized protein</fullName>
    </submittedName>
</protein>
<evidence type="ECO:0000313" key="2">
    <source>
        <dbReference type="Proteomes" id="UP000284706"/>
    </source>
</evidence>
<evidence type="ECO:0000313" key="1">
    <source>
        <dbReference type="EMBL" id="PPQ68003.1"/>
    </source>
</evidence>
<comment type="caution">
    <text evidence="1">The sequence shown here is derived from an EMBL/GenBank/DDBJ whole genome shotgun (WGS) entry which is preliminary data.</text>
</comment>
<dbReference type="OrthoDB" id="2436667at2759"/>
<name>A0A409VP28_9AGAR</name>
<organism evidence="1 2">
    <name type="scientific">Gymnopilus dilepis</name>
    <dbReference type="NCBI Taxonomy" id="231916"/>
    <lineage>
        <taxon>Eukaryota</taxon>
        <taxon>Fungi</taxon>
        <taxon>Dikarya</taxon>
        <taxon>Basidiomycota</taxon>
        <taxon>Agaricomycotina</taxon>
        <taxon>Agaricomycetes</taxon>
        <taxon>Agaricomycetidae</taxon>
        <taxon>Agaricales</taxon>
        <taxon>Agaricineae</taxon>
        <taxon>Hymenogastraceae</taxon>
        <taxon>Gymnopilus</taxon>
    </lineage>
</organism>
<dbReference type="AlphaFoldDB" id="A0A409VP28"/>
<dbReference type="Proteomes" id="UP000284706">
    <property type="component" value="Unassembled WGS sequence"/>
</dbReference>
<gene>
    <name evidence="1" type="ORF">CVT26_007366</name>
</gene>
<dbReference type="InParanoid" id="A0A409VP28"/>
<reference evidence="1 2" key="1">
    <citation type="journal article" date="2018" name="Evol. Lett.">
        <title>Horizontal gene cluster transfer increased hallucinogenic mushroom diversity.</title>
        <authorList>
            <person name="Reynolds H.T."/>
            <person name="Vijayakumar V."/>
            <person name="Gluck-Thaler E."/>
            <person name="Korotkin H.B."/>
            <person name="Matheny P.B."/>
            <person name="Slot J.C."/>
        </authorList>
    </citation>
    <scope>NUCLEOTIDE SEQUENCE [LARGE SCALE GENOMIC DNA]</scope>
    <source>
        <strain evidence="1 2">SRW20</strain>
    </source>
</reference>
<dbReference type="STRING" id="231916.A0A409VP28"/>
<keyword evidence="2" id="KW-1185">Reference proteome</keyword>
<accession>A0A409VP28</accession>